<keyword evidence="3" id="KW-1185">Reference proteome</keyword>
<dbReference type="InterPro" id="IPR036882">
    <property type="entry name" value="Alba-like_dom_sf"/>
</dbReference>
<dbReference type="AlphaFoldDB" id="A0A8K0MSX7"/>
<accession>A0A8K0MSX7</accession>
<reference evidence="2" key="1">
    <citation type="submission" date="2020-03" db="EMBL/GenBank/DDBJ databases">
        <title>A high-quality chromosome-level genome assembly of a woody plant with both climbing and erect habits, Rhamnella rubrinervis.</title>
        <authorList>
            <person name="Lu Z."/>
            <person name="Yang Y."/>
            <person name="Zhu X."/>
            <person name="Sun Y."/>
        </authorList>
    </citation>
    <scope>NUCLEOTIDE SEQUENCE</scope>
    <source>
        <strain evidence="2">BYM</strain>
        <tissue evidence="2">Leaf</tissue>
    </source>
</reference>
<dbReference type="GO" id="GO:0005634">
    <property type="term" value="C:nucleus"/>
    <property type="evidence" value="ECO:0007669"/>
    <property type="project" value="TreeGrafter"/>
</dbReference>
<organism evidence="2 3">
    <name type="scientific">Rhamnella rubrinervis</name>
    <dbReference type="NCBI Taxonomy" id="2594499"/>
    <lineage>
        <taxon>Eukaryota</taxon>
        <taxon>Viridiplantae</taxon>
        <taxon>Streptophyta</taxon>
        <taxon>Embryophyta</taxon>
        <taxon>Tracheophyta</taxon>
        <taxon>Spermatophyta</taxon>
        <taxon>Magnoliopsida</taxon>
        <taxon>eudicotyledons</taxon>
        <taxon>Gunneridae</taxon>
        <taxon>Pentapetalae</taxon>
        <taxon>rosids</taxon>
        <taxon>fabids</taxon>
        <taxon>Rosales</taxon>
        <taxon>Rhamnaceae</taxon>
        <taxon>rhamnoid group</taxon>
        <taxon>Rhamneae</taxon>
        <taxon>Rhamnella</taxon>
    </lineage>
</organism>
<dbReference type="SUPFAM" id="SSF82704">
    <property type="entry name" value="AlbA-like"/>
    <property type="match status" value="1"/>
</dbReference>
<gene>
    <name evidence="2" type="ORF">FNV43_RR01513</name>
</gene>
<evidence type="ECO:0000313" key="2">
    <source>
        <dbReference type="EMBL" id="KAF3456859.1"/>
    </source>
</evidence>
<proteinExistence type="predicted"/>
<dbReference type="GO" id="GO:0003723">
    <property type="term" value="F:RNA binding"/>
    <property type="evidence" value="ECO:0007669"/>
    <property type="project" value="TreeGrafter"/>
</dbReference>
<dbReference type="OrthoDB" id="1161519at2759"/>
<name>A0A8K0MSX7_9ROSA</name>
<evidence type="ECO:0000259" key="1">
    <source>
        <dbReference type="Pfam" id="PF01918"/>
    </source>
</evidence>
<evidence type="ECO:0000313" key="3">
    <source>
        <dbReference type="Proteomes" id="UP000796880"/>
    </source>
</evidence>
<dbReference type="PIRSF" id="PIRSF030333">
    <property type="entry name" value="UCP030333_Alba"/>
    <property type="match status" value="1"/>
</dbReference>
<comment type="caution">
    <text evidence="2">The sequence shown here is derived from an EMBL/GenBank/DDBJ whole genome shotgun (WGS) entry which is preliminary data.</text>
</comment>
<dbReference type="PANTHER" id="PTHR31947:SF19">
    <property type="entry name" value="ALBA DNA_RNA-BINDING PROTEIN"/>
    <property type="match status" value="1"/>
</dbReference>
<dbReference type="Proteomes" id="UP000796880">
    <property type="component" value="Unassembled WGS sequence"/>
</dbReference>
<dbReference type="Gene3D" id="3.30.110.20">
    <property type="entry name" value="Alba-like domain"/>
    <property type="match status" value="1"/>
</dbReference>
<feature type="domain" description="DNA/RNA-binding protein Alba-like" evidence="1">
    <location>
        <begin position="52"/>
        <end position="112"/>
    </location>
</feature>
<dbReference type="Pfam" id="PF01918">
    <property type="entry name" value="Alba"/>
    <property type="match status" value="1"/>
</dbReference>
<dbReference type="PANTHER" id="PTHR31947">
    <property type="entry name" value="DNA/RNA-BINDING PROTEIN ALBA 3"/>
    <property type="match status" value="1"/>
</dbReference>
<dbReference type="InterPro" id="IPR014560">
    <property type="entry name" value="UCP030333_Alba"/>
</dbReference>
<protein>
    <recommendedName>
        <fullName evidence="1">DNA/RNA-binding protein Alba-like domain-containing protein</fullName>
    </recommendedName>
</protein>
<dbReference type="EMBL" id="VOIH02000001">
    <property type="protein sequence ID" value="KAF3456859.1"/>
    <property type="molecule type" value="Genomic_DNA"/>
</dbReference>
<dbReference type="InterPro" id="IPR002775">
    <property type="entry name" value="DNA/RNA-bd_Alba-like"/>
</dbReference>
<sequence>MEASLVVAGVTDVTEGVKNMVKVDENEKLVVVACNGGEGKIAATESKKQSKNRIKVSNTKRPFIYYVVLAKKYIKQYKAVELSALGMAIPTVVRVSEFLKRKGLAVEKKISLSTVSTKEDEKGRVVEKAQIAIVLESAAELAETSVEIPSKDC</sequence>